<keyword evidence="10" id="KW-1185">Reference proteome</keyword>
<feature type="binding site" evidence="7">
    <location>
        <begin position="334"/>
        <end position="335"/>
    </location>
    <ligand>
        <name>FMN</name>
        <dbReference type="ChEBI" id="CHEBI:58210"/>
    </ligand>
</feature>
<dbReference type="FunFam" id="3.20.20.70:FF:000029">
    <property type="entry name" value="L-lactate dehydrogenase"/>
    <property type="match status" value="1"/>
</dbReference>
<feature type="binding site" evidence="7">
    <location>
        <position position="26"/>
    </location>
    <ligand>
        <name>glyoxylate</name>
        <dbReference type="ChEBI" id="CHEBI:36655"/>
    </ligand>
</feature>
<dbReference type="AlphaFoldDB" id="A0A2A6FLE8"/>
<dbReference type="Pfam" id="PF01070">
    <property type="entry name" value="FMN_dh"/>
    <property type="match status" value="1"/>
</dbReference>
<dbReference type="InterPro" id="IPR012133">
    <property type="entry name" value="Alpha-hydoxy_acid_DH_FMN"/>
</dbReference>
<accession>A0A2A6FLE8</accession>
<feature type="binding site" evidence="7">
    <location>
        <begin position="79"/>
        <end position="81"/>
    </location>
    <ligand>
        <name>FMN</name>
        <dbReference type="ChEBI" id="CHEBI:58210"/>
    </ligand>
</feature>
<comment type="cofactor">
    <cofactor evidence="1">
        <name>FMN</name>
        <dbReference type="ChEBI" id="CHEBI:58210"/>
    </cofactor>
</comment>
<evidence type="ECO:0000259" key="8">
    <source>
        <dbReference type="PROSITE" id="PS51349"/>
    </source>
</evidence>
<dbReference type="GO" id="GO:0004459">
    <property type="term" value="F:L-lactate dehydrogenase (NAD+) activity"/>
    <property type="evidence" value="ECO:0007669"/>
    <property type="project" value="TreeGrafter"/>
</dbReference>
<name>A0A2A6FLE8_9HYPH</name>
<feature type="binding site" evidence="7">
    <location>
        <position position="166"/>
    </location>
    <ligand>
        <name>glyoxylate</name>
        <dbReference type="ChEBI" id="CHEBI:36655"/>
    </ligand>
</feature>
<keyword evidence="3 7" id="KW-0288">FMN</keyword>
<dbReference type="GO" id="GO:0009060">
    <property type="term" value="P:aerobic respiration"/>
    <property type="evidence" value="ECO:0007669"/>
    <property type="project" value="TreeGrafter"/>
</dbReference>
<evidence type="ECO:0000256" key="4">
    <source>
        <dbReference type="ARBA" id="ARBA00023002"/>
    </source>
</evidence>
<evidence type="ECO:0000256" key="5">
    <source>
        <dbReference type="ARBA" id="ARBA00024042"/>
    </source>
</evidence>
<evidence type="ECO:0000256" key="3">
    <source>
        <dbReference type="ARBA" id="ARBA00022643"/>
    </source>
</evidence>
<proteinExistence type="inferred from homology"/>
<evidence type="ECO:0000256" key="6">
    <source>
        <dbReference type="PIRSR" id="PIRSR000138-1"/>
    </source>
</evidence>
<protein>
    <submittedName>
        <fullName evidence="9">Alpha-hydroxy-acid oxidizing enzyme</fullName>
    </submittedName>
</protein>
<gene>
    <name evidence="9" type="ORF">CN311_05090</name>
</gene>
<dbReference type="Proteomes" id="UP000219182">
    <property type="component" value="Unassembled WGS sequence"/>
</dbReference>
<dbReference type="GO" id="GO:0005886">
    <property type="term" value="C:plasma membrane"/>
    <property type="evidence" value="ECO:0007669"/>
    <property type="project" value="TreeGrafter"/>
</dbReference>
<dbReference type="Gene3D" id="3.20.20.70">
    <property type="entry name" value="Aldolase class I"/>
    <property type="match status" value="1"/>
</dbReference>
<keyword evidence="4" id="KW-0560">Oxidoreductase</keyword>
<comment type="caution">
    <text evidence="9">The sequence shown here is derived from an EMBL/GenBank/DDBJ whole genome shotgun (WGS) entry which is preliminary data.</text>
</comment>
<dbReference type="InterPro" id="IPR037396">
    <property type="entry name" value="FMN_HAD"/>
</dbReference>
<feature type="binding site" evidence="7">
    <location>
        <position position="256"/>
    </location>
    <ligand>
        <name>FMN</name>
        <dbReference type="ChEBI" id="CHEBI:58210"/>
    </ligand>
</feature>
<evidence type="ECO:0000256" key="7">
    <source>
        <dbReference type="PIRSR" id="PIRSR000138-2"/>
    </source>
</evidence>
<dbReference type="GO" id="GO:0010181">
    <property type="term" value="F:FMN binding"/>
    <property type="evidence" value="ECO:0007669"/>
    <property type="project" value="InterPro"/>
</dbReference>
<dbReference type="SUPFAM" id="SSF51395">
    <property type="entry name" value="FMN-linked oxidoreductases"/>
    <property type="match status" value="1"/>
</dbReference>
<feature type="domain" description="FMN hydroxy acid dehydrogenase" evidence="8">
    <location>
        <begin position="1"/>
        <end position="382"/>
    </location>
</feature>
<feature type="binding site" evidence="7">
    <location>
        <position position="280"/>
    </location>
    <ligand>
        <name>glyoxylate</name>
        <dbReference type="ChEBI" id="CHEBI:36655"/>
    </ligand>
</feature>
<feature type="active site" description="Proton acceptor" evidence="6">
    <location>
        <position position="280"/>
    </location>
</feature>
<dbReference type="InterPro" id="IPR013785">
    <property type="entry name" value="Aldolase_TIM"/>
</dbReference>
<dbReference type="PROSITE" id="PS51349">
    <property type="entry name" value="FMN_HYDROXY_ACID_DH_2"/>
    <property type="match status" value="1"/>
</dbReference>
<evidence type="ECO:0000313" key="9">
    <source>
        <dbReference type="EMBL" id="PDQ22268.1"/>
    </source>
</evidence>
<feature type="binding site" evidence="7">
    <location>
        <position position="129"/>
    </location>
    <ligand>
        <name>FMN</name>
        <dbReference type="ChEBI" id="CHEBI:58210"/>
    </ligand>
</feature>
<organism evidence="9 10">
    <name type="scientific">Mesorhizobium sanjuanii</name>
    <dbReference type="NCBI Taxonomy" id="2037900"/>
    <lineage>
        <taxon>Bacteria</taxon>
        <taxon>Pseudomonadati</taxon>
        <taxon>Pseudomonadota</taxon>
        <taxon>Alphaproteobacteria</taxon>
        <taxon>Hyphomicrobiales</taxon>
        <taxon>Phyllobacteriaceae</taxon>
        <taxon>Mesorhizobium</taxon>
    </lineage>
</organism>
<feature type="binding site" evidence="7">
    <location>
        <position position="131"/>
    </location>
    <ligand>
        <name>glyoxylate</name>
        <dbReference type="ChEBI" id="CHEBI:36655"/>
    </ligand>
</feature>
<feature type="binding site" evidence="7">
    <location>
        <position position="283"/>
    </location>
    <ligand>
        <name>glyoxylate</name>
        <dbReference type="ChEBI" id="CHEBI:36655"/>
    </ligand>
</feature>
<dbReference type="InterPro" id="IPR000262">
    <property type="entry name" value="FMN-dep_DH"/>
</dbReference>
<feature type="binding site" evidence="7">
    <location>
        <position position="157"/>
    </location>
    <ligand>
        <name>FMN</name>
        <dbReference type="ChEBI" id="CHEBI:58210"/>
    </ligand>
</feature>
<comment type="similarity">
    <text evidence="5">Belongs to the FMN-dependent alpha-hydroxy acid dehydrogenase family.</text>
</comment>
<dbReference type="PANTHER" id="PTHR10578:SF107">
    <property type="entry name" value="2-HYDROXYACID OXIDASE 1"/>
    <property type="match status" value="1"/>
</dbReference>
<sequence>MRAVPQNFREMRAAAKARLPRGVFEYIDRGSEDEKALDHNRTSFEALKIAPRMMRGAAPRSQGVEIFGKKFSSPVIVAPTAFAGLVWYKGEIELARAAKDAGIGFCAATEAITSIDEICGEAGGNIWFQLYLWQDRSLSQALLERAWNNGVRTLVVTVDTPVFAKREFNVRNGFIVPFRFSYPSVRDAAMRPGWLLNVFGRYVSKEGLPTFANYPREYRQDILNRTSKKKILHEQDLNWNHIRDLRAFWKGNLVLKGILRPDDAILAAEHGADGIVVSNHGGRNLDSAVAPLDVLGRNVDASGDRLVILSDSGIQRGSDLFKSLALGAKAVMVGRAFLYGTAMNGRQGALRTFRILEDELDRTMGLSGCRTIPDVTADLLYR</sequence>
<evidence type="ECO:0000313" key="10">
    <source>
        <dbReference type="Proteomes" id="UP000219182"/>
    </source>
</evidence>
<evidence type="ECO:0000256" key="2">
    <source>
        <dbReference type="ARBA" id="ARBA00022630"/>
    </source>
</evidence>
<feature type="binding site" evidence="7">
    <location>
        <position position="278"/>
    </location>
    <ligand>
        <name>FMN</name>
        <dbReference type="ChEBI" id="CHEBI:58210"/>
    </ligand>
</feature>
<dbReference type="CDD" id="cd02809">
    <property type="entry name" value="alpha_hydroxyacid_oxid_FMN"/>
    <property type="match status" value="1"/>
</dbReference>
<reference evidence="9 10" key="1">
    <citation type="submission" date="2017-09" db="EMBL/GenBank/DDBJ databases">
        <title>Mesorhizobum sanjuanii sp. nov. isolated from nodules of Lotus tenuis in saline-alkaline lowlands of Flooding Pampa.</title>
        <authorList>
            <person name="Sannazzaro A.I."/>
            <person name="Torres Tejerizo G.A."/>
            <person name="Fontana F."/>
            <person name="Cumpa Velazquez L.M."/>
            <person name="Hansen L."/>
            <person name="Pistorio M."/>
            <person name="Estrella M.J."/>
        </authorList>
    </citation>
    <scope>NUCLEOTIDE SEQUENCE [LARGE SCALE GENOMIC DNA]</scope>
    <source>
        <strain evidence="9 10">BSA136</strain>
    </source>
</reference>
<dbReference type="PANTHER" id="PTHR10578">
    <property type="entry name" value="S -2-HYDROXY-ACID OXIDASE-RELATED"/>
    <property type="match status" value="1"/>
</dbReference>
<dbReference type="PIRSF" id="PIRSF000138">
    <property type="entry name" value="Al-hdrx_acd_dh"/>
    <property type="match status" value="1"/>
</dbReference>
<keyword evidence="2 7" id="KW-0285">Flavoprotein</keyword>
<dbReference type="EMBL" id="NWQG01000022">
    <property type="protein sequence ID" value="PDQ22268.1"/>
    <property type="molecule type" value="Genomic_DNA"/>
</dbReference>
<evidence type="ECO:0000256" key="1">
    <source>
        <dbReference type="ARBA" id="ARBA00001917"/>
    </source>
</evidence>